<feature type="compositionally biased region" description="Basic and acidic residues" evidence="6">
    <location>
        <begin position="165"/>
        <end position="227"/>
    </location>
</feature>
<keyword evidence="3" id="KW-0677">Repeat</keyword>
<keyword evidence="4" id="KW-0040">ANK repeat</keyword>
<feature type="region of interest" description="Disordered" evidence="6">
    <location>
        <begin position="1"/>
        <end position="87"/>
    </location>
</feature>
<name>A0A2S5B688_9BASI</name>
<dbReference type="STRING" id="741276.A0A2S5B688"/>
<dbReference type="GO" id="GO:0043124">
    <property type="term" value="P:negative regulation of canonical NF-kappaB signal transduction"/>
    <property type="evidence" value="ECO:0007669"/>
    <property type="project" value="InterPro"/>
</dbReference>
<keyword evidence="2" id="KW-0597">Phosphoprotein</keyword>
<feature type="compositionally biased region" description="Basic residues" evidence="6">
    <location>
        <begin position="23"/>
        <end position="32"/>
    </location>
</feature>
<keyword evidence="8" id="KW-1185">Reference proteome</keyword>
<dbReference type="GO" id="GO:0005634">
    <property type="term" value="C:nucleus"/>
    <property type="evidence" value="ECO:0007669"/>
    <property type="project" value="UniProtKB-SubCell"/>
</dbReference>
<evidence type="ECO:0000256" key="5">
    <source>
        <dbReference type="ARBA" id="ARBA00023242"/>
    </source>
</evidence>
<feature type="compositionally biased region" description="Low complexity" evidence="6">
    <location>
        <begin position="243"/>
        <end position="255"/>
    </location>
</feature>
<dbReference type="PANTHER" id="PTHR15263">
    <property type="entry name" value="I-KAPPA-B-LIKE PROTEIN IKBL"/>
    <property type="match status" value="1"/>
</dbReference>
<keyword evidence="5" id="KW-0539">Nucleus</keyword>
<evidence type="ECO:0000256" key="1">
    <source>
        <dbReference type="ARBA" id="ARBA00004123"/>
    </source>
</evidence>
<accession>A0A2S5B688</accession>
<dbReference type="PANTHER" id="PTHR15263:SF1">
    <property type="entry name" value="NF-KAPPA-B INHIBITOR-LIKE PROTEIN 1"/>
    <property type="match status" value="1"/>
</dbReference>
<dbReference type="Proteomes" id="UP000237144">
    <property type="component" value="Unassembled WGS sequence"/>
</dbReference>
<reference evidence="7 8" key="1">
    <citation type="journal article" date="2018" name="Front. Microbiol.">
        <title>Prospects for Fungal Bioremediation of Acidic Radioactive Waste Sites: Characterization and Genome Sequence of Rhodotorula taiwanensis MD1149.</title>
        <authorList>
            <person name="Tkavc R."/>
            <person name="Matrosova V.Y."/>
            <person name="Grichenko O.E."/>
            <person name="Gostincar C."/>
            <person name="Volpe R.P."/>
            <person name="Klimenkova P."/>
            <person name="Gaidamakova E.K."/>
            <person name="Zhou C.E."/>
            <person name="Stewart B.J."/>
            <person name="Lyman M.G."/>
            <person name="Malfatti S.A."/>
            <person name="Rubinfeld B."/>
            <person name="Courtot M."/>
            <person name="Singh J."/>
            <person name="Dalgard C.L."/>
            <person name="Hamilton T."/>
            <person name="Frey K.G."/>
            <person name="Gunde-Cimerman N."/>
            <person name="Dugan L."/>
            <person name="Daly M.J."/>
        </authorList>
    </citation>
    <scope>NUCLEOTIDE SEQUENCE [LARGE SCALE GENOMIC DNA]</scope>
    <source>
        <strain evidence="7 8">MD1149</strain>
    </source>
</reference>
<evidence type="ECO:0000256" key="4">
    <source>
        <dbReference type="ARBA" id="ARBA00023043"/>
    </source>
</evidence>
<sequence length="377" mass="42893">MKPLRMKATSSADEAVLRAQVRAQKKSRKRHSRTAEPQSHGPGHRAESLTPPRNPPKPEPILEDDDWGPDESALPPEQAYKRTRTEDEFYESLADAQAQDQGVGYYEDELFARQVPAYATHYSSAAAAAAGIDPNPATKSTWLSNMDDDEYAEYVRAGMWRVKNKAEVERMERAEKERKEREERERREQEKSRREERERIRKLEERKKRKTKEEEEGARQRYDEGWRKLQHAVATAPPPPPARSASKSATPSTEASADDGAEESEAIASTAQANAFPLRFSDFPWPLYPPMAFPPLSWPSTEDITSSAVSAFLLPDSLAADKHKNVLRQAVLAYHPDRFERYVLKIPEEKEEVRDRVRELGLRVSQVLNDLSKKGSA</sequence>
<organism evidence="7 8">
    <name type="scientific">Rhodotorula taiwanensis</name>
    <dbReference type="NCBI Taxonomy" id="741276"/>
    <lineage>
        <taxon>Eukaryota</taxon>
        <taxon>Fungi</taxon>
        <taxon>Dikarya</taxon>
        <taxon>Basidiomycota</taxon>
        <taxon>Pucciniomycotina</taxon>
        <taxon>Microbotryomycetes</taxon>
        <taxon>Sporidiobolales</taxon>
        <taxon>Sporidiobolaceae</taxon>
        <taxon>Rhodotorula</taxon>
    </lineage>
</organism>
<dbReference type="EMBL" id="PJQD01000050">
    <property type="protein sequence ID" value="POY72298.1"/>
    <property type="molecule type" value="Genomic_DNA"/>
</dbReference>
<evidence type="ECO:0000313" key="7">
    <source>
        <dbReference type="EMBL" id="POY72298.1"/>
    </source>
</evidence>
<evidence type="ECO:0000256" key="6">
    <source>
        <dbReference type="SAM" id="MobiDB-lite"/>
    </source>
</evidence>
<evidence type="ECO:0000256" key="3">
    <source>
        <dbReference type="ARBA" id="ARBA00022737"/>
    </source>
</evidence>
<dbReference type="AlphaFoldDB" id="A0A2S5B688"/>
<evidence type="ECO:0000256" key="2">
    <source>
        <dbReference type="ARBA" id="ARBA00022553"/>
    </source>
</evidence>
<evidence type="ECO:0000313" key="8">
    <source>
        <dbReference type="Proteomes" id="UP000237144"/>
    </source>
</evidence>
<gene>
    <name evidence="7" type="ORF">BMF94_4600</name>
</gene>
<feature type="region of interest" description="Disordered" evidence="6">
    <location>
        <begin position="165"/>
        <end position="269"/>
    </location>
</feature>
<comment type="caution">
    <text evidence="7">The sequence shown here is derived from an EMBL/GenBank/DDBJ whole genome shotgun (WGS) entry which is preliminary data.</text>
</comment>
<comment type="subcellular location">
    <subcellularLocation>
        <location evidence="1">Nucleus</location>
    </subcellularLocation>
</comment>
<feature type="compositionally biased region" description="Acidic residues" evidence="6">
    <location>
        <begin position="256"/>
        <end position="265"/>
    </location>
</feature>
<dbReference type="InterPro" id="IPR038753">
    <property type="entry name" value="NFKBIL1"/>
</dbReference>
<dbReference type="OrthoDB" id="412109at2759"/>
<protein>
    <submittedName>
        <fullName evidence="7">Uncharacterized protein</fullName>
    </submittedName>
</protein>
<proteinExistence type="predicted"/>